<dbReference type="EMBL" id="KK685415">
    <property type="protein sequence ID" value="KFQ14364.1"/>
    <property type="molecule type" value="Genomic_DNA"/>
</dbReference>
<dbReference type="InterPro" id="IPR043502">
    <property type="entry name" value="DNA/RNA_pol_sf"/>
</dbReference>
<dbReference type="Proteomes" id="UP000053001">
    <property type="component" value="Unassembled WGS sequence"/>
</dbReference>
<dbReference type="AlphaFoldDB" id="A0A091QYC6"/>
<name>A0A091QYC6_LEPDC</name>
<dbReference type="PANTHER" id="PTHR33064">
    <property type="entry name" value="POL PROTEIN"/>
    <property type="match status" value="1"/>
</dbReference>
<dbReference type="SUPFAM" id="SSF56672">
    <property type="entry name" value="DNA/RNA polymerases"/>
    <property type="match status" value="1"/>
</dbReference>
<dbReference type="PhylomeDB" id="A0A091QYC6"/>
<dbReference type="PANTHER" id="PTHR33064:SF37">
    <property type="entry name" value="RIBONUCLEASE H"/>
    <property type="match status" value="1"/>
</dbReference>
<proteinExistence type="predicted"/>
<protein>
    <recommendedName>
        <fullName evidence="3">Pol polyprotein</fullName>
    </recommendedName>
</protein>
<organism evidence="1 2">
    <name type="scientific">Leptosomus discolor</name>
    <name type="common">Madagascar cuckoo roller</name>
    <name type="synonym">Cuculus discolor</name>
    <dbReference type="NCBI Taxonomy" id="188344"/>
    <lineage>
        <taxon>Eukaryota</taxon>
        <taxon>Metazoa</taxon>
        <taxon>Chordata</taxon>
        <taxon>Craniata</taxon>
        <taxon>Vertebrata</taxon>
        <taxon>Euteleostomi</taxon>
        <taxon>Archelosauria</taxon>
        <taxon>Archosauria</taxon>
        <taxon>Dinosauria</taxon>
        <taxon>Saurischia</taxon>
        <taxon>Theropoda</taxon>
        <taxon>Coelurosauria</taxon>
        <taxon>Aves</taxon>
        <taxon>Neognathae</taxon>
        <taxon>Neoaves</taxon>
        <taxon>Telluraves</taxon>
        <taxon>Coraciimorphae</taxon>
        <taxon>Coraciiformes</taxon>
        <taxon>Leptosomidae</taxon>
        <taxon>Leptosomus</taxon>
    </lineage>
</organism>
<dbReference type="InterPro" id="IPR043128">
    <property type="entry name" value="Rev_trsase/Diguanyl_cyclase"/>
</dbReference>
<evidence type="ECO:0000313" key="2">
    <source>
        <dbReference type="Proteomes" id="UP000053001"/>
    </source>
</evidence>
<feature type="non-terminal residue" evidence="1">
    <location>
        <position position="1"/>
    </location>
</feature>
<accession>A0A091QYC6</accession>
<gene>
    <name evidence="1" type="ORF">N330_02636</name>
</gene>
<keyword evidence="2" id="KW-1185">Reference proteome</keyword>
<evidence type="ECO:0000313" key="1">
    <source>
        <dbReference type="EMBL" id="KFQ14364.1"/>
    </source>
</evidence>
<reference evidence="1 2" key="1">
    <citation type="submission" date="2014-04" db="EMBL/GenBank/DDBJ databases">
        <title>Genome evolution of avian class.</title>
        <authorList>
            <person name="Zhang G."/>
            <person name="Li C."/>
        </authorList>
    </citation>
    <scope>NUCLEOTIDE SEQUENCE [LARGE SCALE GENOMIC DNA]</scope>
    <source>
        <strain evidence="1">BGI_N330</strain>
    </source>
</reference>
<evidence type="ECO:0008006" key="3">
    <source>
        <dbReference type="Google" id="ProtNLM"/>
    </source>
</evidence>
<dbReference type="InterPro" id="IPR051320">
    <property type="entry name" value="Viral_Replic_Matur_Polypro"/>
</dbReference>
<dbReference type="Gene3D" id="3.30.70.270">
    <property type="match status" value="2"/>
</dbReference>
<feature type="non-terminal residue" evidence="1">
    <location>
        <position position="188"/>
    </location>
</feature>
<sequence length="188" mass="21900">WRAQTHRKRRSPCYIYKHSPSLAHLALAQELAIIPLEKEIKIYQYIDDILIRGHTIASVQTMQDRIIYHLEGISLQVPKEKIQTPDKEVKFLDIWWKGGSVCIPQDTLSAPDQIKTPENRKELQHPLGLLIFWRKHIADFSIIAQPLYDLLRKGKTWNWSLTHDKALQLLIFEANTHHTLGPIHPTDP</sequence>